<dbReference type="SUPFAM" id="SSF52047">
    <property type="entry name" value="RNI-like"/>
    <property type="match status" value="1"/>
</dbReference>
<name>A0AAD9YIX4_COLKA</name>
<sequence length="346" mass="39135">MAFLMRPDIPRIVGRGTMSRDRYCSLLDIAYREQLAPVQNSKYILWATALVFHGLSHLTHLTISVPGHTLAYGKTLRFGGGTVGFLSLQSLTIHDTTCSVDDVLWTFPPPCIWDSVLGNTPGVSDVFLHNFNTFDGFFEQEANGFGVTLTSLVLDYVEIHYQELQFILQNCTALGKFVCRQAIITLDDDLFHTQILDPEDEMVPLMTLLLLSERAATLHTICLPSVHKLPAVLHGHCSFSEFRNLRNFWLETGFNEPLRDGTNTRPLQGRILKTLPASLKRLHLVGELPEEDLSWLVSNCRSRFPELKELALDPTYVNCADMRRLVQQLRDIGVSIVPVDPYPQLW</sequence>
<evidence type="ECO:0000313" key="1">
    <source>
        <dbReference type="EMBL" id="KAK2766605.1"/>
    </source>
</evidence>
<gene>
    <name evidence="1" type="ORF">CKAH01_15408</name>
</gene>
<evidence type="ECO:0000313" key="2">
    <source>
        <dbReference type="Proteomes" id="UP001281614"/>
    </source>
</evidence>
<protein>
    <submittedName>
        <fullName evidence="1">Uncharacterized protein</fullName>
    </submittedName>
</protein>
<organism evidence="1 2">
    <name type="scientific">Colletotrichum kahawae</name>
    <name type="common">Coffee berry disease fungus</name>
    <dbReference type="NCBI Taxonomy" id="34407"/>
    <lineage>
        <taxon>Eukaryota</taxon>
        <taxon>Fungi</taxon>
        <taxon>Dikarya</taxon>
        <taxon>Ascomycota</taxon>
        <taxon>Pezizomycotina</taxon>
        <taxon>Sordariomycetes</taxon>
        <taxon>Hypocreomycetidae</taxon>
        <taxon>Glomerellales</taxon>
        <taxon>Glomerellaceae</taxon>
        <taxon>Colletotrichum</taxon>
        <taxon>Colletotrichum gloeosporioides species complex</taxon>
    </lineage>
</organism>
<comment type="caution">
    <text evidence="1">The sequence shown here is derived from an EMBL/GenBank/DDBJ whole genome shotgun (WGS) entry which is preliminary data.</text>
</comment>
<keyword evidence="2" id="KW-1185">Reference proteome</keyword>
<dbReference type="AlphaFoldDB" id="A0AAD9YIX4"/>
<reference evidence="1" key="1">
    <citation type="submission" date="2023-02" db="EMBL/GenBank/DDBJ databases">
        <title>Colletotrichum kahawae CIFC_Que2 genome sequencing and assembly.</title>
        <authorList>
            <person name="Baroncelli R."/>
        </authorList>
    </citation>
    <scope>NUCLEOTIDE SEQUENCE</scope>
    <source>
        <strain evidence="1">CIFC_Que2</strain>
    </source>
</reference>
<dbReference type="Proteomes" id="UP001281614">
    <property type="component" value="Unassembled WGS sequence"/>
</dbReference>
<proteinExistence type="predicted"/>
<dbReference type="EMBL" id="VYYT01000121">
    <property type="protein sequence ID" value="KAK2766605.1"/>
    <property type="molecule type" value="Genomic_DNA"/>
</dbReference>
<accession>A0AAD9YIX4</accession>